<dbReference type="GO" id="GO:0031460">
    <property type="term" value="P:glycine betaine transport"/>
    <property type="evidence" value="ECO:0007669"/>
    <property type="project" value="InterPro"/>
</dbReference>
<dbReference type="InterPro" id="IPR003439">
    <property type="entry name" value="ABC_transporter-like_ATP-bd"/>
</dbReference>
<organism evidence="9 10">
    <name type="scientific">Sphingobacterium corticibacterium</name>
    <dbReference type="NCBI Taxonomy" id="2484746"/>
    <lineage>
        <taxon>Bacteria</taxon>
        <taxon>Pseudomonadati</taxon>
        <taxon>Bacteroidota</taxon>
        <taxon>Sphingobacteriia</taxon>
        <taxon>Sphingobacteriales</taxon>
        <taxon>Sphingobacteriaceae</taxon>
        <taxon>Sphingobacterium</taxon>
    </lineage>
</organism>
<dbReference type="InterPro" id="IPR027417">
    <property type="entry name" value="P-loop_NTPase"/>
</dbReference>
<dbReference type="InterPro" id="IPR000644">
    <property type="entry name" value="CBS_dom"/>
</dbReference>
<gene>
    <name evidence="9" type="ORF">EWE74_16220</name>
</gene>
<evidence type="ECO:0000259" key="8">
    <source>
        <dbReference type="PROSITE" id="PS51371"/>
    </source>
</evidence>
<name>A0A4Q6XQZ0_9SPHI</name>
<evidence type="ECO:0000313" key="9">
    <source>
        <dbReference type="EMBL" id="RZF58867.1"/>
    </source>
</evidence>
<dbReference type="PROSITE" id="PS51371">
    <property type="entry name" value="CBS"/>
    <property type="match status" value="1"/>
</dbReference>
<dbReference type="InterPro" id="IPR003593">
    <property type="entry name" value="AAA+_ATPase"/>
</dbReference>
<keyword evidence="3" id="KW-0547">Nucleotide-binding</keyword>
<protein>
    <submittedName>
        <fullName evidence="9">Glycine betaine/L-proline ABC transporter ATP-binding protein</fullName>
    </submittedName>
</protein>
<evidence type="ECO:0000256" key="6">
    <source>
        <dbReference type="PROSITE-ProRule" id="PRU00703"/>
    </source>
</evidence>
<comment type="caution">
    <text evidence="9">The sequence shown here is derived from an EMBL/GenBank/DDBJ whole genome shotgun (WGS) entry which is preliminary data.</text>
</comment>
<dbReference type="OrthoDB" id="9782239at2"/>
<evidence type="ECO:0000256" key="1">
    <source>
        <dbReference type="ARBA" id="ARBA00005417"/>
    </source>
</evidence>
<evidence type="ECO:0000313" key="10">
    <source>
        <dbReference type="Proteomes" id="UP000292855"/>
    </source>
</evidence>
<feature type="domain" description="ABC transporter" evidence="7">
    <location>
        <begin position="33"/>
        <end position="269"/>
    </location>
</feature>
<dbReference type="FunFam" id="3.40.50.300:FF:000201">
    <property type="entry name" value="Glycine betaine/L-proline ABC transporter ATP-binding protein"/>
    <property type="match status" value="1"/>
</dbReference>
<keyword evidence="4 9" id="KW-0067">ATP-binding</keyword>
<dbReference type="InterPro" id="IPR005892">
    <property type="entry name" value="Gly-betaine_transp_ATP-bd"/>
</dbReference>
<dbReference type="EMBL" id="SGIT01000003">
    <property type="protein sequence ID" value="RZF58867.1"/>
    <property type="molecule type" value="Genomic_DNA"/>
</dbReference>
<reference evidence="9 10" key="1">
    <citation type="submission" date="2019-02" db="EMBL/GenBank/DDBJ databases">
        <authorList>
            <person name="Li Y."/>
        </authorList>
    </citation>
    <scope>NUCLEOTIDE SEQUENCE [LARGE SCALE GENOMIC DNA]</scope>
    <source>
        <strain evidence="9 10">30C10-4-7</strain>
    </source>
</reference>
<comment type="similarity">
    <text evidence="1">Belongs to the ABC transporter superfamily.</text>
</comment>
<dbReference type="GO" id="GO:0005524">
    <property type="term" value="F:ATP binding"/>
    <property type="evidence" value="ECO:0007669"/>
    <property type="project" value="UniProtKB-KW"/>
</dbReference>
<dbReference type="AlphaFoldDB" id="A0A4Q6XQZ0"/>
<feature type="domain" description="CBS" evidence="8">
    <location>
        <begin position="346"/>
        <end position="404"/>
    </location>
</feature>
<dbReference type="PROSITE" id="PS50893">
    <property type="entry name" value="ABC_TRANSPORTER_2"/>
    <property type="match status" value="1"/>
</dbReference>
<dbReference type="RefSeq" id="WP_130142669.1">
    <property type="nucleotide sequence ID" value="NZ_SGIT01000003.1"/>
</dbReference>
<dbReference type="Pfam" id="PF00571">
    <property type="entry name" value="CBS"/>
    <property type="match status" value="1"/>
</dbReference>
<dbReference type="NCBIfam" id="TIGR01186">
    <property type="entry name" value="proV"/>
    <property type="match status" value="1"/>
</dbReference>
<dbReference type="CDD" id="cd03294">
    <property type="entry name" value="ABC_Pro_Gly_Betaine"/>
    <property type="match status" value="1"/>
</dbReference>
<dbReference type="Proteomes" id="UP000292855">
    <property type="component" value="Unassembled WGS sequence"/>
</dbReference>
<evidence type="ECO:0000256" key="3">
    <source>
        <dbReference type="ARBA" id="ARBA00022741"/>
    </source>
</evidence>
<keyword evidence="2" id="KW-0813">Transport</keyword>
<dbReference type="SUPFAM" id="SSF52540">
    <property type="entry name" value="P-loop containing nucleoside triphosphate hydrolases"/>
    <property type="match status" value="1"/>
</dbReference>
<dbReference type="PANTHER" id="PTHR43869">
    <property type="entry name" value="GLYCINE BETAINE/PROLINE BETAINE TRANSPORT SYSTEM ATP-BINDING PROTEIN PROV"/>
    <property type="match status" value="1"/>
</dbReference>
<evidence type="ECO:0000256" key="5">
    <source>
        <dbReference type="ARBA" id="ARBA00022970"/>
    </source>
</evidence>
<dbReference type="GO" id="GO:0006865">
    <property type="term" value="P:amino acid transport"/>
    <property type="evidence" value="ECO:0007669"/>
    <property type="project" value="UniProtKB-KW"/>
</dbReference>
<dbReference type="GO" id="GO:0016020">
    <property type="term" value="C:membrane"/>
    <property type="evidence" value="ECO:0007669"/>
    <property type="project" value="InterPro"/>
</dbReference>
<dbReference type="SUPFAM" id="SSF54631">
    <property type="entry name" value="CBS-domain pair"/>
    <property type="match status" value="1"/>
</dbReference>
<dbReference type="SMART" id="SM00382">
    <property type="entry name" value="AAA"/>
    <property type="match status" value="1"/>
</dbReference>
<keyword evidence="5" id="KW-0029">Amino-acid transport</keyword>
<accession>A0A4Q6XQZ0</accession>
<evidence type="ECO:0000256" key="2">
    <source>
        <dbReference type="ARBA" id="ARBA00022448"/>
    </source>
</evidence>
<dbReference type="PROSITE" id="PS00211">
    <property type="entry name" value="ABC_TRANSPORTER_1"/>
    <property type="match status" value="1"/>
</dbReference>
<evidence type="ECO:0000256" key="4">
    <source>
        <dbReference type="ARBA" id="ARBA00022840"/>
    </source>
</evidence>
<dbReference type="GO" id="GO:0006970">
    <property type="term" value="P:response to osmotic stress"/>
    <property type="evidence" value="ECO:0007669"/>
    <property type="project" value="UniProtKB-ARBA"/>
</dbReference>
<dbReference type="InterPro" id="IPR017871">
    <property type="entry name" value="ABC_transporter-like_CS"/>
</dbReference>
<sequence length="414" mass="46074">MDENRPVKIKIEELVLIFGRKKEKALEMLKQGKSKTEILEATQCTVGVNGASFEIFENEFFVIMGLSGSGKSTLLRCLNRLIEPTAGSIYINGDDITRKTHKELLDVRRTEMSMVFQKFGLLPHRTIIENVAFGLEIRGEDAETRKEKAQNALDTVGLRGFENQFPAQLSGGMQQRVGLARALTNSPEVLLMDEAFSALDPLIKTEMQDELLALQEKLKKTIVFITHDLDEAIKLGERIAIMKDGVIEQIGTAEEILTNPATEYVEAFVKKVDRKTIITAGTLMHDKPTVVRLGKDGPEGTLRKMRATGLDVLPVVNDQGVFMGFVWVKDAVQSAKAQEKTVHRILRTDVPSVTTEVTVEEMLPLISATRSPIAVVDGEEKRLLGIVTQNSLIIEATRFDEQDIQDLKEQANNS</sequence>
<dbReference type="Pfam" id="PF00005">
    <property type="entry name" value="ABC_tran"/>
    <property type="match status" value="1"/>
</dbReference>
<evidence type="ECO:0000259" key="7">
    <source>
        <dbReference type="PROSITE" id="PS50893"/>
    </source>
</evidence>
<dbReference type="InterPro" id="IPR046342">
    <property type="entry name" value="CBS_dom_sf"/>
</dbReference>
<dbReference type="SMART" id="SM00116">
    <property type="entry name" value="CBS"/>
    <property type="match status" value="2"/>
</dbReference>
<keyword evidence="6" id="KW-0129">CBS domain</keyword>
<dbReference type="PANTHER" id="PTHR43869:SF1">
    <property type="entry name" value="GLYCINE BETAINE_PROLINE BETAINE TRANSPORT SYSTEM ATP-BINDING PROTEIN PROV"/>
    <property type="match status" value="1"/>
</dbReference>
<proteinExistence type="inferred from homology"/>
<dbReference type="Gene3D" id="3.10.580.10">
    <property type="entry name" value="CBS-domain"/>
    <property type="match status" value="1"/>
</dbReference>
<keyword evidence="10" id="KW-1185">Reference proteome</keyword>
<dbReference type="GO" id="GO:0016887">
    <property type="term" value="F:ATP hydrolysis activity"/>
    <property type="evidence" value="ECO:0007669"/>
    <property type="project" value="InterPro"/>
</dbReference>
<dbReference type="InterPro" id="IPR051921">
    <property type="entry name" value="ABC_osmolyte_uptake_ATP-bind"/>
</dbReference>
<dbReference type="Gene3D" id="3.40.50.300">
    <property type="entry name" value="P-loop containing nucleotide triphosphate hydrolases"/>
    <property type="match status" value="1"/>
</dbReference>